<dbReference type="OrthoDB" id="443345at2"/>
<dbReference type="GO" id="GO:0003677">
    <property type="term" value="F:DNA binding"/>
    <property type="evidence" value="ECO:0007669"/>
    <property type="project" value="UniProtKB-KW"/>
</dbReference>
<evidence type="ECO:0000256" key="1">
    <source>
        <dbReference type="ARBA" id="ARBA00008761"/>
    </source>
</evidence>
<keyword evidence="2" id="KW-0815">Transposition</keyword>
<keyword evidence="3" id="KW-0238">DNA-binding</keyword>
<evidence type="ECO:0000256" key="2">
    <source>
        <dbReference type="ARBA" id="ARBA00022578"/>
    </source>
</evidence>
<comment type="caution">
    <text evidence="6">The sequence shown here is derived from an EMBL/GenBank/DDBJ whole genome shotgun (WGS) entry which is preliminary data.</text>
</comment>
<comment type="similarity">
    <text evidence="1">In the C-terminal section; belongs to the transposase 35 family.</text>
</comment>
<reference evidence="6" key="1">
    <citation type="submission" date="2019-10" db="EMBL/GenBank/DDBJ databases">
        <authorList>
            <consortium name="Genoscope - CEA"/>
            <person name="William W."/>
        </authorList>
    </citation>
    <scope>NUCLEOTIDE SEQUENCE [LARGE SCALE GENOMIC DNA]</scope>
    <source>
        <strain evidence="6">BBR_PRJEB10994</strain>
    </source>
</reference>
<dbReference type="RefSeq" id="WP_083619537.1">
    <property type="nucleotide sequence ID" value="NZ_LR735009.1"/>
</dbReference>
<dbReference type="GO" id="GO:0006310">
    <property type="term" value="P:DNA recombination"/>
    <property type="evidence" value="ECO:0007669"/>
    <property type="project" value="UniProtKB-KW"/>
</dbReference>
<dbReference type="NCBIfam" id="TIGR01766">
    <property type="entry name" value="IS200/IS605 family accessory protein TnpB-like domain"/>
    <property type="match status" value="1"/>
</dbReference>
<evidence type="ECO:0000313" key="7">
    <source>
        <dbReference type="Proteomes" id="UP000182190"/>
    </source>
</evidence>
<sequence length="416" mass="47575">MYGCQQILIHATPDIEAIIKYLCLESNKVYNCALYYARQMFFKKQVFVNRGAVCSEMSKSANRHFKAMYVSSAQQTCNSVVEAMSSYKELVKLWKTGKLEEKPRPPQYRKQGLFTVSYPIRWLKLTPQGIRIPLGNQVKVWFGIDSFLLPMPSNLNWDSIKEVRILPRNKCFYAEFVYQVQTENIELDQNKVLGIDHGIDNWLTCISNIGTSFIIDGKHLKSLNQWYNKQVANHKHDKPQGFWSNSLSALTEKRNRQVRDAINKAARLVINHCIENSIGRIVFGWNQGQKDGATLGNKGNQNFIQIPTARLKSRIQELCSRYGIEFVETEESYTSKASFVDQDFLPKFGEKPDNWESSGKRVKRGLYRTAFNQYINADCNAAANIIRKVSATLGLNLNGVSSGALTTPLRVRLWTT</sequence>
<feature type="domain" description="Probable transposase IS891/IS1136/IS1341" evidence="5">
    <location>
        <begin position="176"/>
        <end position="283"/>
    </location>
</feature>
<dbReference type="NCBIfam" id="NF040570">
    <property type="entry name" value="guided_TnpB"/>
    <property type="match status" value="1"/>
</dbReference>
<dbReference type="InterPro" id="IPR010095">
    <property type="entry name" value="Cas12f1-like_TNB"/>
</dbReference>
<evidence type="ECO:0000256" key="4">
    <source>
        <dbReference type="ARBA" id="ARBA00023172"/>
    </source>
</evidence>
<gene>
    <name evidence="6" type="ORF">PL9631_560063</name>
</gene>
<keyword evidence="4" id="KW-0233">DNA recombination</keyword>
<dbReference type="GO" id="GO:0032196">
    <property type="term" value="P:transposition"/>
    <property type="evidence" value="ECO:0007669"/>
    <property type="project" value="UniProtKB-KW"/>
</dbReference>
<evidence type="ECO:0000259" key="5">
    <source>
        <dbReference type="Pfam" id="PF01385"/>
    </source>
</evidence>
<name>A0A7Z9BU49_9CYAN</name>
<evidence type="ECO:0000313" key="6">
    <source>
        <dbReference type="EMBL" id="VXD21366.1"/>
    </source>
</evidence>
<evidence type="ECO:0000256" key="3">
    <source>
        <dbReference type="ARBA" id="ARBA00023125"/>
    </source>
</evidence>
<dbReference type="EMBL" id="CZCS02000197">
    <property type="protein sequence ID" value="VXD21366.1"/>
    <property type="molecule type" value="Genomic_DNA"/>
</dbReference>
<dbReference type="InterPro" id="IPR001959">
    <property type="entry name" value="Transposase"/>
</dbReference>
<dbReference type="Pfam" id="PF01385">
    <property type="entry name" value="OrfB_IS605"/>
    <property type="match status" value="1"/>
</dbReference>
<accession>A0A7Z9BU49</accession>
<dbReference type="Proteomes" id="UP000182190">
    <property type="component" value="Unassembled WGS sequence"/>
</dbReference>
<proteinExistence type="inferred from homology"/>
<dbReference type="AlphaFoldDB" id="A0A7Z9BU49"/>
<keyword evidence="7" id="KW-1185">Reference proteome</keyword>
<organism evidence="6 7">
    <name type="scientific">Planktothrix paucivesiculata PCC 9631</name>
    <dbReference type="NCBI Taxonomy" id="671071"/>
    <lineage>
        <taxon>Bacteria</taxon>
        <taxon>Bacillati</taxon>
        <taxon>Cyanobacteriota</taxon>
        <taxon>Cyanophyceae</taxon>
        <taxon>Oscillatoriophycideae</taxon>
        <taxon>Oscillatoriales</taxon>
        <taxon>Microcoleaceae</taxon>
        <taxon>Planktothrix</taxon>
    </lineage>
</organism>
<protein>
    <submittedName>
        <fullName evidence="6">Transposase</fullName>
    </submittedName>
</protein>